<dbReference type="Proteomes" id="UP000009169">
    <property type="component" value="Unassembled WGS sequence"/>
</dbReference>
<protein>
    <submittedName>
        <fullName evidence="1">Triacylglycerol lipase</fullName>
    </submittedName>
</protein>
<dbReference type="HOGENOM" id="CLU_015737_0_0_1"/>
<reference evidence="2" key="1">
    <citation type="journal article" date="2012" name="MBio">
        <title>Comparative genome analysis of Trichophyton rubrum and related dermatophytes reveals candidate genes involved in infection.</title>
        <authorList>
            <person name="Martinez D.A."/>
            <person name="Oliver B.G."/>
            <person name="Graeser Y."/>
            <person name="Goldberg J.M."/>
            <person name="Li W."/>
            <person name="Martinez-Rossi N.M."/>
            <person name="Monod M."/>
            <person name="Shelest E."/>
            <person name="Barton R.C."/>
            <person name="Birch E."/>
            <person name="Brakhage A.A."/>
            <person name="Chen Z."/>
            <person name="Gurr S.J."/>
            <person name="Heiman D."/>
            <person name="Heitman J."/>
            <person name="Kosti I."/>
            <person name="Rossi A."/>
            <person name="Saif S."/>
            <person name="Samalova M."/>
            <person name="Saunders C.W."/>
            <person name="Shea T."/>
            <person name="Summerbell R.C."/>
            <person name="Xu J."/>
            <person name="Young S."/>
            <person name="Zeng Q."/>
            <person name="Birren B.W."/>
            <person name="Cuomo C.A."/>
            <person name="White T.C."/>
        </authorList>
    </citation>
    <scope>NUCLEOTIDE SEQUENCE [LARGE SCALE GENOMIC DNA]</scope>
    <source>
        <strain evidence="2">ATCC MYA-4606 / CBS 127.97</strain>
    </source>
</reference>
<dbReference type="Gene3D" id="3.40.50.1820">
    <property type="entry name" value="alpha/beta hydrolase"/>
    <property type="match status" value="1"/>
</dbReference>
<evidence type="ECO:0000313" key="2">
    <source>
        <dbReference type="Proteomes" id="UP000009169"/>
    </source>
</evidence>
<name>F2PZU1_TRIEC</name>
<proteinExistence type="predicted"/>
<dbReference type="EMBL" id="DS995759">
    <property type="protein sequence ID" value="EGE07409.1"/>
    <property type="molecule type" value="Genomic_DNA"/>
</dbReference>
<sequence>MKTTKILSNHSYMKAQNPLFYLSRAQQSRRFSFFNPDRTSRLLDRRLAGLGHLIKDEYANIRDSYLKPKHPIVLAHGLLGFDELRIAKRALPAIHYWRGIKDAYSINGVEVITAPVSPSASIEQRAEQLLQGIENRAEGRKVNIIADFVLSGLDARYMISKLRPTTFEVVSLTTIATPHQGSAVADYILEWLGEERLSQLYFILGRLGLENGAFKQLTRKYLAHTFNPDVVNVDSVKYYSYGAVLSPDTWSMFSQSRRILDNEEGPNDGLVSVASSKWGCYKGTLVDVSHIDLINWTNRLKWFAAEITGNRKKFNAVALYLDIAGKPFSGRPWLRMIEV</sequence>
<dbReference type="AlphaFoldDB" id="F2PZU1"/>
<evidence type="ECO:0000313" key="1">
    <source>
        <dbReference type="EMBL" id="EGE07409.1"/>
    </source>
</evidence>
<dbReference type="SUPFAM" id="SSF53474">
    <property type="entry name" value="alpha/beta-Hydrolases"/>
    <property type="match status" value="1"/>
</dbReference>
<keyword evidence="2" id="KW-1185">Reference proteome</keyword>
<dbReference type="eggNOG" id="ENOG502QQNH">
    <property type="taxonomic scope" value="Eukaryota"/>
</dbReference>
<dbReference type="OrthoDB" id="5592486at2759"/>
<dbReference type="InterPro" id="IPR029058">
    <property type="entry name" value="AB_hydrolase_fold"/>
</dbReference>
<accession>F2PZU1</accession>
<dbReference type="VEuPathDB" id="FungiDB:TEQG_06393"/>
<organism evidence="1 2">
    <name type="scientific">Trichophyton equinum (strain ATCC MYA-4606 / CBS 127.97)</name>
    <name type="common">Horse ringworm fungus</name>
    <dbReference type="NCBI Taxonomy" id="559882"/>
    <lineage>
        <taxon>Eukaryota</taxon>
        <taxon>Fungi</taxon>
        <taxon>Dikarya</taxon>
        <taxon>Ascomycota</taxon>
        <taxon>Pezizomycotina</taxon>
        <taxon>Eurotiomycetes</taxon>
        <taxon>Eurotiomycetidae</taxon>
        <taxon>Onygenales</taxon>
        <taxon>Arthrodermataceae</taxon>
        <taxon>Trichophyton</taxon>
    </lineage>
</organism>
<gene>
    <name evidence="1" type="ORF">TEQG_06393</name>
</gene>